<dbReference type="Proteomes" id="UP000295344">
    <property type="component" value="Unassembled WGS sequence"/>
</dbReference>
<keyword evidence="1" id="KW-0812">Transmembrane</keyword>
<dbReference type="AlphaFoldDB" id="A0A4V3EA60"/>
<keyword evidence="3" id="KW-1185">Reference proteome</keyword>
<evidence type="ECO:0000313" key="2">
    <source>
        <dbReference type="EMBL" id="TDS74804.1"/>
    </source>
</evidence>
<organism evidence="2 3">
    <name type="scientific">Amnibacterium kyonggiense</name>
    <dbReference type="NCBI Taxonomy" id="595671"/>
    <lineage>
        <taxon>Bacteria</taxon>
        <taxon>Bacillati</taxon>
        <taxon>Actinomycetota</taxon>
        <taxon>Actinomycetes</taxon>
        <taxon>Micrococcales</taxon>
        <taxon>Microbacteriaceae</taxon>
        <taxon>Amnibacterium</taxon>
    </lineage>
</organism>
<evidence type="ECO:0000256" key="1">
    <source>
        <dbReference type="SAM" id="Phobius"/>
    </source>
</evidence>
<protein>
    <submittedName>
        <fullName evidence="2">Uncharacterized protein</fullName>
    </submittedName>
</protein>
<dbReference type="EMBL" id="SOAM01000004">
    <property type="protein sequence ID" value="TDS74804.1"/>
    <property type="molecule type" value="Genomic_DNA"/>
</dbReference>
<keyword evidence="1" id="KW-1133">Transmembrane helix</keyword>
<feature type="transmembrane region" description="Helical" evidence="1">
    <location>
        <begin position="49"/>
        <end position="68"/>
    </location>
</feature>
<dbReference type="RefSeq" id="WP_133767471.1">
    <property type="nucleotide sequence ID" value="NZ_BAAARP010000001.1"/>
</dbReference>
<reference evidence="2 3" key="1">
    <citation type="submission" date="2019-03" db="EMBL/GenBank/DDBJ databases">
        <title>Genomic Encyclopedia of Archaeal and Bacterial Type Strains, Phase II (KMG-II): from individual species to whole genera.</title>
        <authorList>
            <person name="Goeker M."/>
        </authorList>
    </citation>
    <scope>NUCLEOTIDE SEQUENCE [LARGE SCALE GENOMIC DNA]</scope>
    <source>
        <strain evidence="2 3">DSM 24782</strain>
    </source>
</reference>
<name>A0A4V3EA60_9MICO</name>
<proteinExistence type="predicted"/>
<sequence length="72" mass="7260">MTSGGPSPSTARVVQGIALIVVGVAAVILEVWGWSANRHLGAFDTSKEPVIVGLGILAIIGGVGRMLGKIGH</sequence>
<gene>
    <name evidence="2" type="ORF">CLV52_3325</name>
</gene>
<comment type="caution">
    <text evidence="2">The sequence shown here is derived from an EMBL/GenBank/DDBJ whole genome shotgun (WGS) entry which is preliminary data.</text>
</comment>
<evidence type="ECO:0000313" key="3">
    <source>
        <dbReference type="Proteomes" id="UP000295344"/>
    </source>
</evidence>
<feature type="transmembrane region" description="Helical" evidence="1">
    <location>
        <begin position="12"/>
        <end position="29"/>
    </location>
</feature>
<keyword evidence="1" id="KW-0472">Membrane</keyword>
<accession>A0A4V3EA60</accession>